<proteinExistence type="predicted"/>
<evidence type="ECO:0000313" key="3">
    <source>
        <dbReference type="EMBL" id="ADJ16581.1"/>
    </source>
</evidence>
<dbReference type="PANTHER" id="PTHR43244:SF1">
    <property type="entry name" value="5,10-METHYLENETETRAHYDROMETHANOPTERIN REDUCTASE"/>
    <property type="match status" value="1"/>
</dbReference>
<dbReference type="EMBL" id="AOHV01000005">
    <property type="protein sequence ID" value="ELY41323.1"/>
    <property type="molecule type" value="Genomic_DNA"/>
</dbReference>
<evidence type="ECO:0000256" key="1">
    <source>
        <dbReference type="ARBA" id="ARBA00023002"/>
    </source>
</evidence>
<evidence type="ECO:0000313" key="6">
    <source>
        <dbReference type="Proteomes" id="UP000011645"/>
    </source>
</evidence>
<dbReference type="Proteomes" id="UP000011645">
    <property type="component" value="Unassembled WGS sequence"/>
</dbReference>
<evidence type="ECO:0000313" key="4">
    <source>
        <dbReference type="EMBL" id="ELY41323.1"/>
    </source>
</evidence>
<keyword evidence="3" id="KW-0614">Plasmid</keyword>
<protein>
    <submittedName>
        <fullName evidence="3">Luciferase-like protein</fullName>
    </submittedName>
</protein>
<feature type="domain" description="Luciferase-like" evidence="2">
    <location>
        <begin position="61"/>
        <end position="359"/>
    </location>
</feature>
<keyword evidence="1" id="KW-0560">Oxidoreductase</keyword>
<organism evidence="3 5">
    <name type="scientific">Halalkalicoccus jeotgali (strain DSM 18796 / CECT 7217 / JCM 14584 / KCTC 4019 / B3)</name>
    <dbReference type="NCBI Taxonomy" id="795797"/>
    <lineage>
        <taxon>Archaea</taxon>
        <taxon>Methanobacteriati</taxon>
        <taxon>Methanobacteriota</taxon>
        <taxon>Stenosarchaea group</taxon>
        <taxon>Halobacteria</taxon>
        <taxon>Halobacteriales</taxon>
        <taxon>Halococcaceae</taxon>
        <taxon>Halalkalicoccus</taxon>
    </lineage>
</organism>
<accession>D8JBC8</accession>
<dbReference type="Proteomes" id="UP000000390">
    <property type="component" value="Plasmid 1"/>
</dbReference>
<gene>
    <name evidence="3" type="ordered locus">HacjB3_16116</name>
    <name evidence="4" type="ORF">C497_01135</name>
</gene>
<dbReference type="InterPro" id="IPR050564">
    <property type="entry name" value="F420-G6PD/mer"/>
</dbReference>
<geneLocation type="plasmid" evidence="3 5">
    <name>1</name>
</geneLocation>
<dbReference type="InterPro" id="IPR036661">
    <property type="entry name" value="Luciferase-like_sf"/>
</dbReference>
<dbReference type="Pfam" id="PF00296">
    <property type="entry name" value="Bac_luciferase"/>
    <property type="match status" value="1"/>
</dbReference>
<name>D8JBC8_HALJB</name>
<dbReference type="eggNOG" id="arCOG02410">
    <property type="taxonomic scope" value="Archaea"/>
</dbReference>
<dbReference type="Gene3D" id="3.20.20.30">
    <property type="entry name" value="Luciferase-like domain"/>
    <property type="match status" value="1"/>
</dbReference>
<dbReference type="PATRIC" id="fig|795797.18.peg.3190"/>
<dbReference type="KEGG" id="hje:HacjB3_16116"/>
<dbReference type="GO" id="GO:0016705">
    <property type="term" value="F:oxidoreductase activity, acting on paired donors, with incorporation or reduction of molecular oxygen"/>
    <property type="evidence" value="ECO:0007669"/>
    <property type="project" value="InterPro"/>
</dbReference>
<dbReference type="InterPro" id="IPR011251">
    <property type="entry name" value="Luciferase-like_dom"/>
</dbReference>
<dbReference type="SUPFAM" id="SSF51679">
    <property type="entry name" value="Bacterial luciferase-like"/>
    <property type="match status" value="1"/>
</dbReference>
<dbReference type="HOGENOM" id="CLU_027853_7_2_2"/>
<evidence type="ECO:0000259" key="2">
    <source>
        <dbReference type="Pfam" id="PF00296"/>
    </source>
</evidence>
<reference evidence="3 5" key="1">
    <citation type="journal article" date="2010" name="J. Bacteriol.">
        <title>Complete genome sequence of Halalkalicoccus jeotgali B3(T), an extremely halophilic archaeon.</title>
        <authorList>
            <person name="Roh S.W."/>
            <person name="Nam Y.D."/>
            <person name="Nam S.H."/>
            <person name="Choi S.H."/>
            <person name="Park H.S."/>
            <person name="Bae J.W."/>
        </authorList>
    </citation>
    <scope>NUCLEOTIDE SEQUENCE [LARGE SCALE GENOMIC DNA]</scope>
    <source>
        <strain evidence="3">B3</strain>
        <strain evidence="5">DSM 18796 / CECT 7217 / JCM 14584 / KCTC 4019 / B3</strain>
        <plasmid evidence="5">1</plasmid>
    </source>
</reference>
<dbReference type="OrthoDB" id="7684at2157"/>
<evidence type="ECO:0000313" key="5">
    <source>
        <dbReference type="Proteomes" id="UP000000390"/>
    </source>
</evidence>
<sequence>MDTASAYSRLQARKEVDSYVNCRTDIDRTSAVSELDVCYCDGRTVITIAFINHGRIIVTTFGYLLPTRGIVFSSTSTTELTARADADIVGLAQRAESLGYDSAWVGDSVLAKPRLEPLVTLGAISAATESIGVGTAVYLPVLRHPVHVAHMTATLDQLSGGRLSLGVRPPEREEMRQLGIDDERRGATLNEALAVVSELWKGATIDYDGDHYSLEDAAIGFEPARKPPIYVASAAFDPSSGFPGTIRRRLTNHGDGWLPIAMAPETYAGGLDHIRELLVEAGRPAEAITPGYYLDVIVADSESEALDDAREFYHNYYGEQITYQSDRSLSDAKIRKRGAFGTPAAVESLLADYIEAGVEQFVVRFPTTDQRRQLGVFSSIASTIQ</sequence>
<dbReference type="EMBL" id="CP002063">
    <property type="protein sequence ID" value="ADJ16581.1"/>
    <property type="molecule type" value="Genomic_DNA"/>
</dbReference>
<keyword evidence="6" id="KW-1185">Reference proteome</keyword>
<reference evidence="4 6" key="2">
    <citation type="journal article" date="2014" name="PLoS Genet.">
        <title>Phylogenetically driven sequencing of extremely halophilic archaea reveals strategies for static and dynamic osmo-response.</title>
        <authorList>
            <person name="Becker E.A."/>
            <person name="Seitzer P.M."/>
            <person name="Tritt A."/>
            <person name="Larsen D."/>
            <person name="Krusor M."/>
            <person name="Yao A.I."/>
            <person name="Wu D."/>
            <person name="Madern D."/>
            <person name="Eisen J.A."/>
            <person name="Darling A.E."/>
            <person name="Facciotti M.T."/>
        </authorList>
    </citation>
    <scope>NUCLEOTIDE SEQUENCE [LARGE SCALE GENOMIC DNA]</scope>
    <source>
        <strain evidence="4">B3</strain>
        <strain evidence="6">DSM 18796 / CECT 7217 / JCM 14584 / KCTC 4019 / B3</strain>
    </source>
</reference>
<dbReference type="AlphaFoldDB" id="D8JBC8"/>
<dbReference type="PANTHER" id="PTHR43244">
    <property type="match status" value="1"/>
</dbReference>